<reference evidence="3 4" key="1">
    <citation type="submission" date="2019-04" db="EMBL/GenBank/DDBJ databases">
        <title>Lewinella litorea sp. nov., isolated from a marine sand.</title>
        <authorList>
            <person name="Yoon J.-H."/>
        </authorList>
    </citation>
    <scope>NUCLEOTIDE SEQUENCE [LARGE SCALE GENOMIC DNA]</scope>
    <source>
        <strain evidence="3 4">HSMS-39</strain>
    </source>
</reference>
<keyword evidence="2" id="KW-0812">Transmembrane</keyword>
<feature type="transmembrane region" description="Helical" evidence="2">
    <location>
        <begin position="74"/>
        <end position="94"/>
    </location>
</feature>
<dbReference type="OrthoDB" id="1490829at2"/>
<protein>
    <submittedName>
        <fullName evidence="3">PorT family protein</fullName>
    </submittedName>
</protein>
<dbReference type="AlphaFoldDB" id="A0A4S4N963"/>
<sequence length="443" mass="47307">MNPLDDLFREGLGDRKADVPADLWQKIAARKGEVPSGEALDQLFASRLAQRRAPVPAGMWDRIAAARRRSPRGAYAAAAGLLLLLLGSLTYFLGAGPQVPGNDPLAGSVGTATAFPLALPSASDDPSASSAAVDATALSAPPTVGTAGGRTLTAYPSPAPDPARTAGTFLDTRTSDRPAPSEWKQAAPPTATAARQAIAVPPLSGNSEWQLIVPPAALPELSAVAGTPSFRRSGGQRLRGEVLLGAAYAHQRFTLREGEDRSLRDAREVSEFPELSYQISARVQYPLGRRVTLLTGLTYAEIRNQLEYDLPSNGTMTLVRSNNHLRLLEVPVLAGYALSRGRLRLNLNAGPVVNLFSAVRGQYLDPTRATPLDLADSGHYRSNIGLGWTASLTTTYGLGANHATLLLLEPFFKSYPRSFTLPHAPLGEQYWMAGLQLGLRRSF</sequence>
<evidence type="ECO:0000256" key="2">
    <source>
        <dbReference type="SAM" id="Phobius"/>
    </source>
</evidence>
<comment type="caution">
    <text evidence="3">The sequence shown here is derived from an EMBL/GenBank/DDBJ whole genome shotgun (WGS) entry which is preliminary data.</text>
</comment>
<evidence type="ECO:0000313" key="3">
    <source>
        <dbReference type="EMBL" id="THH34541.1"/>
    </source>
</evidence>
<feature type="region of interest" description="Disordered" evidence="1">
    <location>
        <begin position="139"/>
        <end position="189"/>
    </location>
</feature>
<name>A0A4S4N963_9BACT</name>
<proteinExistence type="predicted"/>
<dbReference type="EMBL" id="SRSF01000018">
    <property type="protein sequence ID" value="THH34541.1"/>
    <property type="molecule type" value="Genomic_DNA"/>
</dbReference>
<evidence type="ECO:0000256" key="1">
    <source>
        <dbReference type="SAM" id="MobiDB-lite"/>
    </source>
</evidence>
<accession>A0A4S4N963</accession>
<dbReference type="RefSeq" id="WP_136460769.1">
    <property type="nucleotide sequence ID" value="NZ_SRSF01000018.1"/>
</dbReference>
<organism evidence="3 4">
    <name type="scientific">Neolewinella litorea</name>
    <dbReference type="NCBI Taxonomy" id="2562452"/>
    <lineage>
        <taxon>Bacteria</taxon>
        <taxon>Pseudomonadati</taxon>
        <taxon>Bacteroidota</taxon>
        <taxon>Saprospiria</taxon>
        <taxon>Saprospirales</taxon>
        <taxon>Lewinellaceae</taxon>
        <taxon>Neolewinella</taxon>
    </lineage>
</organism>
<gene>
    <name evidence="3" type="ORF">E4021_17600</name>
</gene>
<keyword evidence="2" id="KW-1133">Transmembrane helix</keyword>
<keyword evidence="4" id="KW-1185">Reference proteome</keyword>
<dbReference type="Proteomes" id="UP000308528">
    <property type="component" value="Unassembled WGS sequence"/>
</dbReference>
<keyword evidence="2" id="KW-0472">Membrane</keyword>
<evidence type="ECO:0000313" key="4">
    <source>
        <dbReference type="Proteomes" id="UP000308528"/>
    </source>
</evidence>